<protein>
    <submittedName>
        <fullName evidence="1">Uncharacterized protein</fullName>
    </submittedName>
</protein>
<dbReference type="OrthoDB" id="1101576at2759"/>
<evidence type="ECO:0000313" key="2">
    <source>
        <dbReference type="Proteomes" id="UP000886998"/>
    </source>
</evidence>
<keyword evidence="2" id="KW-1185">Reference proteome</keyword>
<comment type="caution">
    <text evidence="1">The sequence shown here is derived from an EMBL/GenBank/DDBJ whole genome shotgun (WGS) entry which is preliminary data.</text>
</comment>
<sequence>MLTTQHLLNIKQSFREYFPVAESKNNCIRDPFAEDVCKKDGLTSVEEQLTVISTDGALILVYKPFPNFWVTYRKIVSSCPRKF</sequence>
<name>A0A8X7BM99_9ARAC</name>
<organism evidence="1 2">
    <name type="scientific">Trichonephila inaurata madagascariensis</name>
    <dbReference type="NCBI Taxonomy" id="2747483"/>
    <lineage>
        <taxon>Eukaryota</taxon>
        <taxon>Metazoa</taxon>
        <taxon>Ecdysozoa</taxon>
        <taxon>Arthropoda</taxon>
        <taxon>Chelicerata</taxon>
        <taxon>Arachnida</taxon>
        <taxon>Araneae</taxon>
        <taxon>Araneomorphae</taxon>
        <taxon>Entelegynae</taxon>
        <taxon>Araneoidea</taxon>
        <taxon>Nephilidae</taxon>
        <taxon>Trichonephila</taxon>
        <taxon>Trichonephila inaurata</taxon>
    </lineage>
</organism>
<dbReference type="EMBL" id="BMAV01000222">
    <property type="protein sequence ID" value="GFY37291.1"/>
    <property type="molecule type" value="Genomic_DNA"/>
</dbReference>
<dbReference type="Proteomes" id="UP000886998">
    <property type="component" value="Unassembled WGS sequence"/>
</dbReference>
<proteinExistence type="predicted"/>
<dbReference type="AlphaFoldDB" id="A0A8X7BM99"/>
<evidence type="ECO:0000313" key="1">
    <source>
        <dbReference type="EMBL" id="GFY37291.1"/>
    </source>
</evidence>
<reference evidence="1" key="1">
    <citation type="submission" date="2020-08" db="EMBL/GenBank/DDBJ databases">
        <title>Multicomponent nature underlies the extraordinary mechanical properties of spider dragline silk.</title>
        <authorList>
            <person name="Kono N."/>
            <person name="Nakamura H."/>
            <person name="Mori M."/>
            <person name="Yoshida Y."/>
            <person name="Ohtoshi R."/>
            <person name="Malay A.D."/>
            <person name="Moran D.A.P."/>
            <person name="Tomita M."/>
            <person name="Numata K."/>
            <person name="Arakawa K."/>
        </authorList>
    </citation>
    <scope>NUCLEOTIDE SEQUENCE</scope>
</reference>
<accession>A0A8X7BM99</accession>
<gene>
    <name evidence="1" type="ORF">TNIN_151291</name>
</gene>